<reference evidence="2" key="1">
    <citation type="journal article" date="2019" name="Int. J. Syst. Evol. Microbiol.">
        <title>The Global Catalogue of Microorganisms (GCM) 10K type strain sequencing project: providing services to taxonomists for standard genome sequencing and annotation.</title>
        <authorList>
            <consortium name="The Broad Institute Genomics Platform"/>
            <consortium name="The Broad Institute Genome Sequencing Center for Infectious Disease"/>
            <person name="Wu L."/>
            <person name="Ma J."/>
        </authorList>
    </citation>
    <scope>NUCLEOTIDE SEQUENCE [LARGE SCALE GENOMIC DNA]</scope>
    <source>
        <strain evidence="2">CCUG 54522</strain>
    </source>
</reference>
<dbReference type="RefSeq" id="WP_379159334.1">
    <property type="nucleotide sequence ID" value="NZ_JBHSRJ010000009.1"/>
</dbReference>
<gene>
    <name evidence="1" type="ORF">ACFPYL_21555</name>
</gene>
<keyword evidence="2" id="KW-1185">Reference proteome</keyword>
<dbReference type="EMBL" id="JBHSRJ010000009">
    <property type="protein sequence ID" value="MFC6045686.1"/>
    <property type="molecule type" value="Genomic_DNA"/>
</dbReference>
<evidence type="ECO:0000313" key="1">
    <source>
        <dbReference type="EMBL" id="MFC6045686.1"/>
    </source>
</evidence>
<evidence type="ECO:0000313" key="2">
    <source>
        <dbReference type="Proteomes" id="UP001596135"/>
    </source>
</evidence>
<protein>
    <recommendedName>
        <fullName evidence="3">Secreted protein</fullName>
    </recommendedName>
</protein>
<comment type="caution">
    <text evidence="1">The sequence shown here is derived from an EMBL/GenBank/DDBJ whole genome shotgun (WGS) entry which is preliminary data.</text>
</comment>
<organism evidence="1 2">
    <name type="scientific">Nocardioides hankookensis</name>
    <dbReference type="NCBI Taxonomy" id="443157"/>
    <lineage>
        <taxon>Bacteria</taxon>
        <taxon>Bacillati</taxon>
        <taxon>Actinomycetota</taxon>
        <taxon>Actinomycetes</taxon>
        <taxon>Propionibacteriales</taxon>
        <taxon>Nocardioidaceae</taxon>
        <taxon>Nocardioides</taxon>
    </lineage>
</organism>
<proteinExistence type="predicted"/>
<name>A0ABW1LQC9_9ACTN</name>
<evidence type="ECO:0008006" key="3">
    <source>
        <dbReference type="Google" id="ProtNLM"/>
    </source>
</evidence>
<sequence>MFTISTATVVLAFVLLAVAAVAAVSAIGAISYAIAGTRKDRLARHESIRSYYGRVAFSH</sequence>
<accession>A0ABW1LQC9</accession>
<dbReference type="Proteomes" id="UP001596135">
    <property type="component" value="Unassembled WGS sequence"/>
</dbReference>